<keyword evidence="4" id="KW-1185">Reference proteome</keyword>
<proteinExistence type="predicted"/>
<dbReference type="RefSeq" id="WP_130357831.1">
    <property type="nucleotide sequence ID" value="NZ_SGXC01000001.1"/>
</dbReference>
<dbReference type="Proteomes" id="UP000292445">
    <property type="component" value="Unassembled WGS sequence"/>
</dbReference>
<feature type="domain" description="AB hydrolase-1" evidence="2">
    <location>
        <begin position="41"/>
        <end position="267"/>
    </location>
</feature>
<evidence type="ECO:0000313" key="3">
    <source>
        <dbReference type="EMBL" id="RZS86768.1"/>
    </source>
</evidence>
<sequence>MPILSAVDRRLLESDLPPLRHARLSSGSTLEYRDTGPGADAVLLLHGIGSSSAGYRAQLAGLSAQWRLLAWNAPGFGASTPLAFPKPDVHAYAAALAELLDALSLDRVHLVASSWGTLIAQAFAGRYPARTRAMVLSVPTRGYAHLPPDERARRMAERLAPEARAQTPEERAPRLLGPAPDPLVVRRFGELQAAVHPAGLAQATHMLFDCDALALAGAVHVPTLILAGGEDRVAPPGEHAERLRGALDGATLETFAGCGHLLKLEAPDRFNRSVHGFLRHH</sequence>
<dbReference type="InterPro" id="IPR000073">
    <property type="entry name" value="AB_hydrolase_1"/>
</dbReference>
<gene>
    <name evidence="3" type="ORF">EV675_2817</name>
</gene>
<dbReference type="SUPFAM" id="SSF53474">
    <property type="entry name" value="alpha/beta-Hydrolases"/>
    <property type="match status" value="1"/>
</dbReference>
<dbReference type="PANTHER" id="PTHR43798:SF31">
    <property type="entry name" value="AB HYDROLASE SUPERFAMILY PROTEIN YCLE"/>
    <property type="match status" value="1"/>
</dbReference>
<dbReference type="InterPro" id="IPR050266">
    <property type="entry name" value="AB_hydrolase_sf"/>
</dbReference>
<dbReference type="PRINTS" id="PR00111">
    <property type="entry name" value="ABHYDROLASE"/>
</dbReference>
<evidence type="ECO:0000259" key="2">
    <source>
        <dbReference type="Pfam" id="PF00561"/>
    </source>
</evidence>
<organism evidence="3 4">
    <name type="scientific">Pigmentiphaga kullae</name>
    <dbReference type="NCBI Taxonomy" id="151784"/>
    <lineage>
        <taxon>Bacteria</taxon>
        <taxon>Pseudomonadati</taxon>
        <taxon>Pseudomonadota</taxon>
        <taxon>Betaproteobacteria</taxon>
        <taxon>Burkholderiales</taxon>
        <taxon>Alcaligenaceae</taxon>
        <taxon>Pigmentiphaga</taxon>
    </lineage>
</organism>
<name>A0A4Q7NP23_9BURK</name>
<evidence type="ECO:0000256" key="1">
    <source>
        <dbReference type="ARBA" id="ARBA00022801"/>
    </source>
</evidence>
<reference evidence="3 4" key="1">
    <citation type="submission" date="2019-02" db="EMBL/GenBank/DDBJ databases">
        <title>Genomic Encyclopedia of Type Strains, Phase IV (KMG-IV): sequencing the most valuable type-strain genomes for metagenomic binning, comparative biology and taxonomic classification.</title>
        <authorList>
            <person name="Goeker M."/>
        </authorList>
    </citation>
    <scope>NUCLEOTIDE SEQUENCE [LARGE SCALE GENOMIC DNA]</scope>
    <source>
        <strain evidence="3 4">K24</strain>
    </source>
</reference>
<dbReference type="GO" id="GO:0016020">
    <property type="term" value="C:membrane"/>
    <property type="evidence" value="ECO:0007669"/>
    <property type="project" value="TreeGrafter"/>
</dbReference>
<dbReference type="AlphaFoldDB" id="A0A4Q7NP23"/>
<keyword evidence="1" id="KW-0378">Hydrolase</keyword>
<dbReference type="GO" id="GO:0016787">
    <property type="term" value="F:hydrolase activity"/>
    <property type="evidence" value="ECO:0007669"/>
    <property type="project" value="UniProtKB-KW"/>
</dbReference>
<dbReference type="InterPro" id="IPR029058">
    <property type="entry name" value="AB_hydrolase_fold"/>
</dbReference>
<comment type="caution">
    <text evidence="3">The sequence shown here is derived from an EMBL/GenBank/DDBJ whole genome shotgun (WGS) entry which is preliminary data.</text>
</comment>
<dbReference type="Gene3D" id="3.40.50.1820">
    <property type="entry name" value="alpha/beta hydrolase"/>
    <property type="match status" value="1"/>
</dbReference>
<dbReference type="PANTHER" id="PTHR43798">
    <property type="entry name" value="MONOACYLGLYCEROL LIPASE"/>
    <property type="match status" value="1"/>
</dbReference>
<dbReference type="EMBL" id="SGXC01000001">
    <property type="protein sequence ID" value="RZS86768.1"/>
    <property type="molecule type" value="Genomic_DNA"/>
</dbReference>
<accession>A0A4Q7NP23</accession>
<evidence type="ECO:0000313" key="4">
    <source>
        <dbReference type="Proteomes" id="UP000292445"/>
    </source>
</evidence>
<protein>
    <submittedName>
        <fullName evidence="3">Pimeloyl-ACP methyl ester carboxylesterase</fullName>
    </submittedName>
</protein>
<dbReference type="OrthoDB" id="3663240at2"/>
<dbReference type="Pfam" id="PF00561">
    <property type="entry name" value="Abhydrolase_1"/>
    <property type="match status" value="1"/>
</dbReference>